<reference evidence="4" key="1">
    <citation type="journal article" date="2022" name="Front. Genet.">
        <title>Chromosome-Scale Assembly of the Dendrobium nobile Genome Provides Insights Into the Molecular Mechanism of the Biosynthesis of the Medicinal Active Ingredient of Dendrobium.</title>
        <authorList>
            <person name="Xu Q."/>
            <person name="Niu S.-C."/>
            <person name="Li K.-L."/>
            <person name="Zheng P.-J."/>
            <person name="Zhang X.-J."/>
            <person name="Jia Y."/>
            <person name="Liu Y."/>
            <person name="Niu Y.-X."/>
            <person name="Yu L.-H."/>
            <person name="Chen D.-F."/>
            <person name="Zhang G.-Q."/>
        </authorList>
    </citation>
    <scope>NUCLEOTIDE SEQUENCE</scope>
    <source>
        <tissue evidence="4">Leaf</tissue>
    </source>
</reference>
<dbReference type="GO" id="GO:0005737">
    <property type="term" value="C:cytoplasm"/>
    <property type="evidence" value="ECO:0007669"/>
    <property type="project" value="TreeGrafter"/>
</dbReference>
<dbReference type="EMBL" id="JAGYWB010000011">
    <property type="protein sequence ID" value="KAI0504654.1"/>
    <property type="molecule type" value="Genomic_DNA"/>
</dbReference>
<keyword evidence="5" id="KW-1185">Reference proteome</keyword>
<dbReference type="InterPro" id="IPR016024">
    <property type="entry name" value="ARM-type_fold"/>
</dbReference>
<dbReference type="PANTHER" id="PTHR12537:SF187">
    <property type="entry name" value="OS04G0276200 PROTEIN"/>
    <property type="match status" value="1"/>
</dbReference>
<accession>A0A8T3B593</accession>
<evidence type="ECO:0000313" key="4">
    <source>
        <dbReference type="EMBL" id="KAI0504654.1"/>
    </source>
</evidence>
<keyword evidence="2" id="KW-0810">Translation regulation</keyword>
<dbReference type="PROSITE" id="PS50302">
    <property type="entry name" value="PUM"/>
    <property type="match status" value="1"/>
</dbReference>
<dbReference type="AlphaFoldDB" id="A0A8T3B593"/>
<name>A0A8T3B593_DENNO</name>
<evidence type="ECO:0000256" key="3">
    <source>
        <dbReference type="PROSITE-ProRule" id="PRU00317"/>
    </source>
</evidence>
<comment type="caution">
    <text evidence="4">The sequence shown here is derived from an EMBL/GenBank/DDBJ whole genome shotgun (WGS) entry which is preliminary data.</text>
</comment>
<evidence type="ECO:0000313" key="5">
    <source>
        <dbReference type="Proteomes" id="UP000829196"/>
    </source>
</evidence>
<dbReference type="Proteomes" id="UP000829196">
    <property type="component" value="Unassembled WGS sequence"/>
</dbReference>
<dbReference type="OrthoDB" id="668540at2759"/>
<dbReference type="SMR" id="A0A8T3B593"/>
<dbReference type="SUPFAM" id="SSF48371">
    <property type="entry name" value="ARM repeat"/>
    <property type="match status" value="1"/>
</dbReference>
<evidence type="ECO:0000256" key="1">
    <source>
        <dbReference type="ARBA" id="ARBA00022737"/>
    </source>
</evidence>
<dbReference type="InterPro" id="IPR011989">
    <property type="entry name" value="ARM-like"/>
</dbReference>
<proteinExistence type="predicted"/>
<feature type="repeat" description="Pumilio" evidence="3">
    <location>
        <begin position="9"/>
        <end position="48"/>
    </location>
</feature>
<evidence type="ECO:0000256" key="2">
    <source>
        <dbReference type="ARBA" id="ARBA00022845"/>
    </source>
</evidence>
<dbReference type="PANTHER" id="PTHR12537">
    <property type="entry name" value="RNA BINDING PROTEIN PUMILIO-RELATED"/>
    <property type="match status" value="1"/>
</dbReference>
<dbReference type="GO" id="GO:0003729">
    <property type="term" value="F:mRNA binding"/>
    <property type="evidence" value="ECO:0007669"/>
    <property type="project" value="TreeGrafter"/>
</dbReference>
<dbReference type="InterPro" id="IPR001313">
    <property type="entry name" value="Pumilio_RNA-bd_rpt"/>
</dbReference>
<protein>
    <submittedName>
        <fullName evidence="4">Uncharacterized protein</fullName>
    </submittedName>
</protein>
<dbReference type="Gene3D" id="1.25.10.10">
    <property type="entry name" value="Leucine-rich Repeat Variant"/>
    <property type="match status" value="1"/>
</dbReference>
<dbReference type="GO" id="GO:0006417">
    <property type="term" value="P:regulation of translation"/>
    <property type="evidence" value="ECO:0007669"/>
    <property type="project" value="UniProtKB-KW"/>
</dbReference>
<sequence>MTKCYELSDIIGHIVEFNANHYGSRFIQQKLEIASAKEKDMGFDEIIPNALSLLTDLNINMSLLAVLGHGLMVKTTPLQQVYEDEMIKEWVCVFSNFEEEEQNKTKWENVPASLSCGIWKRDWFCAENSCSPTNGQTEMLVHFKDSKVGLPHLDWGKPLHVVILKSAFKVFDPGIC</sequence>
<organism evidence="4 5">
    <name type="scientific">Dendrobium nobile</name>
    <name type="common">Orchid</name>
    <dbReference type="NCBI Taxonomy" id="94219"/>
    <lineage>
        <taxon>Eukaryota</taxon>
        <taxon>Viridiplantae</taxon>
        <taxon>Streptophyta</taxon>
        <taxon>Embryophyta</taxon>
        <taxon>Tracheophyta</taxon>
        <taxon>Spermatophyta</taxon>
        <taxon>Magnoliopsida</taxon>
        <taxon>Liliopsida</taxon>
        <taxon>Asparagales</taxon>
        <taxon>Orchidaceae</taxon>
        <taxon>Epidendroideae</taxon>
        <taxon>Malaxideae</taxon>
        <taxon>Dendrobiinae</taxon>
        <taxon>Dendrobium</taxon>
    </lineage>
</organism>
<keyword evidence="1" id="KW-0677">Repeat</keyword>
<gene>
    <name evidence="4" type="ORF">KFK09_015606</name>
</gene>